<reference evidence="1 2" key="1">
    <citation type="submission" date="2023-04" db="EMBL/GenBank/DDBJ databases">
        <title>Nanopore sequencing of Janthinobacterium from water.</title>
        <authorList>
            <person name="Ciuchcinski K."/>
            <person name="Rokowska A."/>
            <person name="Dziewit L."/>
        </authorList>
    </citation>
    <scope>NUCLEOTIDE SEQUENCE [LARGE SCALE GENOMIC DNA]</scope>
    <source>
        <strain evidence="1 2">DEMB2</strain>
    </source>
</reference>
<protein>
    <submittedName>
        <fullName evidence="1">Uncharacterized protein</fullName>
    </submittedName>
</protein>
<gene>
    <name evidence="1" type="ORF">P9875_16950</name>
</gene>
<keyword evidence="2" id="KW-1185">Reference proteome</keyword>
<accession>A0ABY8HXS7</accession>
<name>A0ABY8HXS7_9BURK</name>
<dbReference type="RefSeq" id="WP_099402088.1">
    <property type="nucleotide sequence ID" value="NZ_CP121464.1"/>
</dbReference>
<sequence length="138" mass="15514">MHIFSIGDTNFEVDVAKSRISLEARADGMWEINITIEADDDVFMRLTEDDDAPWSWALYPPSFILHGLLVEGPDAAPVHRLAVDAGNTQCESAFYMMEYRDVADLRLEELSAQRLAVTGSVDFFGKSLPFAIDMPRTR</sequence>
<organism evidence="1 2">
    <name type="scientific">Janthinobacterium rivuli</name>
    <dbReference type="NCBI Taxonomy" id="2751478"/>
    <lineage>
        <taxon>Bacteria</taxon>
        <taxon>Pseudomonadati</taxon>
        <taxon>Pseudomonadota</taxon>
        <taxon>Betaproteobacteria</taxon>
        <taxon>Burkholderiales</taxon>
        <taxon>Oxalobacteraceae</taxon>
        <taxon>Janthinobacterium</taxon>
    </lineage>
</organism>
<evidence type="ECO:0000313" key="2">
    <source>
        <dbReference type="Proteomes" id="UP001219584"/>
    </source>
</evidence>
<dbReference type="Proteomes" id="UP001219584">
    <property type="component" value="Chromosome"/>
</dbReference>
<dbReference type="EMBL" id="CP121464">
    <property type="protein sequence ID" value="WFR77411.1"/>
    <property type="molecule type" value="Genomic_DNA"/>
</dbReference>
<evidence type="ECO:0000313" key="1">
    <source>
        <dbReference type="EMBL" id="WFR77411.1"/>
    </source>
</evidence>
<proteinExistence type="predicted"/>